<gene>
    <name evidence="5" type="ORF">ACFYV7_18775</name>
</gene>
<dbReference type="EMBL" id="JBIAPI010000004">
    <property type="protein sequence ID" value="MFF3224842.1"/>
    <property type="molecule type" value="Genomic_DNA"/>
</dbReference>
<sequence>MTGHVVAIAVTPGALHPWDLYELGVIAAIFGTPQPDLADPWYELRVCSVLPAAAESAIGGGAYLRAEYGPDELLRADTVFVPSIAYDCVTGDRPVPPELLDGLRAAHRGGARMVALCNGMFALAAAGLLDGRRVTAHWEHAPILARRHPAIQVDGTALYVDDGDILTSGGMTAAVDLSLHLVRRDFGAAVANRLARRLVTPPRRSGDQAQFVDLSVQARAEADLGPALEWAVAQLDQPLTVEALAARATMSPRTFHRRMRQSMGVTPKQWLLTQRLARAQALLESTDFGIERIGRLCGFGTAANLRRHFAAVVGVTPAEYRRTFEQRESPAA</sequence>
<dbReference type="RefSeq" id="WP_387718977.1">
    <property type="nucleotide sequence ID" value="NZ_JBIAPI010000004.1"/>
</dbReference>
<dbReference type="InterPro" id="IPR029062">
    <property type="entry name" value="Class_I_gatase-like"/>
</dbReference>
<dbReference type="SMART" id="SM00342">
    <property type="entry name" value="HTH_ARAC"/>
    <property type="match status" value="1"/>
</dbReference>
<evidence type="ECO:0000259" key="4">
    <source>
        <dbReference type="PROSITE" id="PS01124"/>
    </source>
</evidence>
<evidence type="ECO:0000256" key="2">
    <source>
        <dbReference type="ARBA" id="ARBA00023125"/>
    </source>
</evidence>
<evidence type="ECO:0000256" key="3">
    <source>
        <dbReference type="ARBA" id="ARBA00023163"/>
    </source>
</evidence>
<name>A0ABW6QVB6_9NOCA</name>
<dbReference type="InterPro" id="IPR002818">
    <property type="entry name" value="DJ-1/PfpI"/>
</dbReference>
<dbReference type="InterPro" id="IPR018060">
    <property type="entry name" value="HTH_AraC"/>
</dbReference>
<dbReference type="Gene3D" id="1.10.10.60">
    <property type="entry name" value="Homeodomain-like"/>
    <property type="match status" value="1"/>
</dbReference>
<dbReference type="PROSITE" id="PS00041">
    <property type="entry name" value="HTH_ARAC_FAMILY_1"/>
    <property type="match status" value="1"/>
</dbReference>
<dbReference type="InterPro" id="IPR018062">
    <property type="entry name" value="HTH_AraC-typ_CS"/>
</dbReference>
<comment type="caution">
    <text evidence="5">The sequence shown here is derived from an EMBL/GenBank/DDBJ whole genome shotgun (WGS) entry which is preliminary data.</text>
</comment>
<keyword evidence="1" id="KW-0805">Transcription regulation</keyword>
<dbReference type="PANTHER" id="PTHR43130">
    <property type="entry name" value="ARAC-FAMILY TRANSCRIPTIONAL REGULATOR"/>
    <property type="match status" value="1"/>
</dbReference>
<dbReference type="SUPFAM" id="SSF46689">
    <property type="entry name" value="Homeodomain-like"/>
    <property type="match status" value="2"/>
</dbReference>
<dbReference type="PANTHER" id="PTHR43130:SF3">
    <property type="entry name" value="HTH-TYPE TRANSCRIPTIONAL REGULATOR RV1931C"/>
    <property type="match status" value="1"/>
</dbReference>
<dbReference type="CDD" id="cd03137">
    <property type="entry name" value="GATase1_AraC_1"/>
    <property type="match status" value="1"/>
</dbReference>
<keyword evidence="6" id="KW-1185">Reference proteome</keyword>
<dbReference type="PROSITE" id="PS01124">
    <property type="entry name" value="HTH_ARAC_FAMILY_2"/>
    <property type="match status" value="1"/>
</dbReference>
<keyword evidence="2" id="KW-0238">DNA-binding</keyword>
<keyword evidence="3" id="KW-0804">Transcription</keyword>
<dbReference type="InterPro" id="IPR009057">
    <property type="entry name" value="Homeodomain-like_sf"/>
</dbReference>
<accession>A0ABW6QVB6</accession>
<dbReference type="Proteomes" id="UP001601948">
    <property type="component" value="Unassembled WGS sequence"/>
</dbReference>
<evidence type="ECO:0000256" key="1">
    <source>
        <dbReference type="ARBA" id="ARBA00023015"/>
    </source>
</evidence>
<proteinExistence type="predicted"/>
<dbReference type="Pfam" id="PF12833">
    <property type="entry name" value="HTH_18"/>
    <property type="match status" value="1"/>
</dbReference>
<dbReference type="SUPFAM" id="SSF52317">
    <property type="entry name" value="Class I glutamine amidotransferase-like"/>
    <property type="match status" value="1"/>
</dbReference>
<reference evidence="5 6" key="1">
    <citation type="submission" date="2024-10" db="EMBL/GenBank/DDBJ databases">
        <title>The Natural Products Discovery Center: Release of the First 8490 Sequenced Strains for Exploring Actinobacteria Biosynthetic Diversity.</title>
        <authorList>
            <person name="Kalkreuter E."/>
            <person name="Kautsar S.A."/>
            <person name="Yang D."/>
            <person name="Bader C.D."/>
            <person name="Teijaro C.N."/>
            <person name="Fluegel L."/>
            <person name="Davis C.M."/>
            <person name="Simpson J.R."/>
            <person name="Lauterbach L."/>
            <person name="Steele A.D."/>
            <person name="Gui C."/>
            <person name="Meng S."/>
            <person name="Li G."/>
            <person name="Viehrig K."/>
            <person name="Ye F."/>
            <person name="Su P."/>
            <person name="Kiefer A.F."/>
            <person name="Nichols A."/>
            <person name="Cepeda A.J."/>
            <person name="Yan W."/>
            <person name="Fan B."/>
            <person name="Jiang Y."/>
            <person name="Adhikari A."/>
            <person name="Zheng C.-J."/>
            <person name="Schuster L."/>
            <person name="Cowan T.M."/>
            <person name="Smanski M.J."/>
            <person name="Chevrette M.G."/>
            <person name="De Carvalho L.P.S."/>
            <person name="Shen B."/>
        </authorList>
    </citation>
    <scope>NUCLEOTIDE SEQUENCE [LARGE SCALE GENOMIC DNA]</scope>
    <source>
        <strain evidence="5 6">NPDC003040</strain>
    </source>
</reference>
<feature type="domain" description="HTH araC/xylS-type" evidence="4">
    <location>
        <begin position="225"/>
        <end position="323"/>
    </location>
</feature>
<evidence type="ECO:0000313" key="5">
    <source>
        <dbReference type="EMBL" id="MFF3224842.1"/>
    </source>
</evidence>
<organism evidence="5 6">
    <name type="scientific">Nocardia suismassiliense</name>
    <dbReference type="NCBI Taxonomy" id="2077092"/>
    <lineage>
        <taxon>Bacteria</taxon>
        <taxon>Bacillati</taxon>
        <taxon>Actinomycetota</taxon>
        <taxon>Actinomycetes</taxon>
        <taxon>Mycobacteriales</taxon>
        <taxon>Nocardiaceae</taxon>
        <taxon>Nocardia</taxon>
    </lineage>
</organism>
<dbReference type="InterPro" id="IPR052158">
    <property type="entry name" value="INH-QAR"/>
</dbReference>
<dbReference type="Pfam" id="PF01965">
    <property type="entry name" value="DJ-1_PfpI"/>
    <property type="match status" value="1"/>
</dbReference>
<dbReference type="Gene3D" id="3.40.50.880">
    <property type="match status" value="1"/>
</dbReference>
<evidence type="ECO:0000313" key="6">
    <source>
        <dbReference type="Proteomes" id="UP001601948"/>
    </source>
</evidence>
<protein>
    <submittedName>
        <fullName evidence="5">Helix-turn-helix domain-containing protein</fullName>
    </submittedName>
</protein>